<dbReference type="RefSeq" id="WP_167081579.1">
    <property type="nucleotide sequence ID" value="NZ_BAAADC010000001.1"/>
</dbReference>
<name>A0A846MWK3_9PROT</name>
<evidence type="ECO:0000313" key="3">
    <source>
        <dbReference type="Proteomes" id="UP000570514"/>
    </source>
</evidence>
<dbReference type="GO" id="GO:0005507">
    <property type="term" value="F:copper ion binding"/>
    <property type="evidence" value="ECO:0007669"/>
    <property type="project" value="TreeGrafter"/>
</dbReference>
<comment type="caution">
    <text evidence="2">The sequence shown here is derived from an EMBL/GenBank/DDBJ whole genome shotgun (WGS) entry which is preliminary data.</text>
</comment>
<organism evidence="2 3">
    <name type="scientific">Rhizomicrobium palustre</name>
    <dbReference type="NCBI Taxonomy" id="189966"/>
    <lineage>
        <taxon>Bacteria</taxon>
        <taxon>Pseudomonadati</taxon>
        <taxon>Pseudomonadota</taxon>
        <taxon>Alphaproteobacteria</taxon>
        <taxon>Micropepsales</taxon>
        <taxon>Micropepsaceae</taxon>
        <taxon>Rhizomicrobium</taxon>
    </lineage>
</organism>
<dbReference type="InterPro" id="IPR011322">
    <property type="entry name" value="N-reg_PII-like_a/b"/>
</dbReference>
<evidence type="ECO:0000256" key="1">
    <source>
        <dbReference type="ARBA" id="ARBA00010169"/>
    </source>
</evidence>
<gene>
    <name evidence="2" type="ORF">FHS83_001041</name>
</gene>
<dbReference type="InterPro" id="IPR015867">
    <property type="entry name" value="N-reg_PII/ATP_PRibTrfase_C"/>
</dbReference>
<evidence type="ECO:0000313" key="2">
    <source>
        <dbReference type="EMBL" id="NIK87723.1"/>
    </source>
</evidence>
<reference evidence="2 3" key="1">
    <citation type="submission" date="2020-03" db="EMBL/GenBank/DDBJ databases">
        <title>Genomic Encyclopedia of Type Strains, Phase IV (KMG-IV): sequencing the most valuable type-strain genomes for metagenomic binning, comparative biology and taxonomic classification.</title>
        <authorList>
            <person name="Goeker M."/>
        </authorList>
    </citation>
    <scope>NUCLEOTIDE SEQUENCE [LARGE SCALE GENOMIC DNA]</scope>
    <source>
        <strain evidence="2 3">DSM 19867</strain>
    </source>
</reference>
<comment type="similarity">
    <text evidence="1">Belongs to the CutA family.</text>
</comment>
<dbReference type="EMBL" id="JAASRM010000001">
    <property type="protein sequence ID" value="NIK87723.1"/>
    <property type="molecule type" value="Genomic_DNA"/>
</dbReference>
<dbReference type="AlphaFoldDB" id="A0A846MWK3"/>
<dbReference type="InterPro" id="IPR004323">
    <property type="entry name" value="Ion_tolerance_CutA"/>
</dbReference>
<dbReference type="Gene3D" id="3.30.70.120">
    <property type="match status" value="1"/>
</dbReference>
<dbReference type="SUPFAM" id="SSF54913">
    <property type="entry name" value="GlnB-like"/>
    <property type="match status" value="1"/>
</dbReference>
<dbReference type="PANTHER" id="PTHR23419:SF8">
    <property type="entry name" value="FI09726P"/>
    <property type="match status" value="1"/>
</dbReference>
<proteinExistence type="inferred from homology"/>
<dbReference type="PANTHER" id="PTHR23419">
    <property type="entry name" value="DIVALENT CATION TOLERANCE CUTA-RELATED"/>
    <property type="match status" value="1"/>
</dbReference>
<accession>A0A846MWK3</accession>
<sequence length="117" mass="12827">MSEFVFVYSTFPDRQSASETAEALVAAKLAACVNLSALMTSVYEWEGQIRSEPEIAAFIKTRRALVDQVIEAARKTHPYSVPCFLVLDIESGNADYLDWARAQTTAKEATGPGNPPQ</sequence>
<dbReference type="Pfam" id="PF03091">
    <property type="entry name" value="CutA1"/>
    <property type="match status" value="1"/>
</dbReference>
<dbReference type="GO" id="GO:0010038">
    <property type="term" value="P:response to metal ion"/>
    <property type="evidence" value="ECO:0007669"/>
    <property type="project" value="InterPro"/>
</dbReference>
<keyword evidence="3" id="KW-1185">Reference proteome</keyword>
<protein>
    <submittedName>
        <fullName evidence="2">Periplasmic divalent cation tolerance protein</fullName>
    </submittedName>
</protein>
<dbReference type="Proteomes" id="UP000570514">
    <property type="component" value="Unassembled WGS sequence"/>
</dbReference>